<dbReference type="SUPFAM" id="SSF52540">
    <property type="entry name" value="P-loop containing nucleoside triphosphate hydrolases"/>
    <property type="match status" value="1"/>
</dbReference>
<dbReference type="GO" id="GO:0005524">
    <property type="term" value="F:ATP binding"/>
    <property type="evidence" value="ECO:0007669"/>
    <property type="project" value="UniProtKB-KW"/>
</dbReference>
<dbReference type="CDD" id="cd03230">
    <property type="entry name" value="ABC_DR_subfamily_A"/>
    <property type="match status" value="1"/>
</dbReference>
<dbReference type="InterPro" id="IPR003593">
    <property type="entry name" value="AAA+_ATPase"/>
</dbReference>
<evidence type="ECO:0000259" key="6">
    <source>
        <dbReference type="PROSITE" id="PS50893"/>
    </source>
</evidence>
<comment type="similarity">
    <text evidence="1">Belongs to the ABC transporter superfamily.</text>
</comment>
<comment type="function">
    <text evidence="5">Involved in beta-(1--&gt;2)glucan export. Transmembrane domains (TMD) form a pore in the inner membrane and the ATP-binding domain (NBD) is responsible for energy generation.</text>
</comment>
<dbReference type="AlphaFoldDB" id="A0A1G7PN77"/>
<evidence type="ECO:0000256" key="5">
    <source>
        <dbReference type="ARBA" id="ARBA00024722"/>
    </source>
</evidence>
<evidence type="ECO:0000256" key="2">
    <source>
        <dbReference type="ARBA" id="ARBA00022448"/>
    </source>
</evidence>
<dbReference type="InterPro" id="IPR003439">
    <property type="entry name" value="ABC_transporter-like_ATP-bd"/>
</dbReference>
<dbReference type="PANTHER" id="PTHR43335">
    <property type="entry name" value="ABC TRANSPORTER, ATP-BINDING PROTEIN"/>
    <property type="match status" value="1"/>
</dbReference>
<dbReference type="Proteomes" id="UP000199245">
    <property type="component" value="Unassembled WGS sequence"/>
</dbReference>
<dbReference type="GO" id="GO:0016887">
    <property type="term" value="F:ATP hydrolysis activity"/>
    <property type="evidence" value="ECO:0007669"/>
    <property type="project" value="InterPro"/>
</dbReference>
<name>A0A1G7PN77_9BRAD</name>
<sequence>MGVQKAMLPAVSPVVLVERVTKWYGPRRAVADVSFAIEPGEIVGLLGPNGSGKSTIFRMLTGYLVPTSGRITVAGHDVVENALSVRQAISYVPEDAPLYDHMRVREFLHFMAGIKGVHGAKARAAVDEAATRLDLGRVMNLTAGKLSRGFRQRVSIAQALLGDPRVLVLDEPTSGLDPHQVITVRDLIQSLASQHTVLMASHILPEIEKIASRVMILLDGTLLTSDALRDAAPDLRLGLSADASADVIRGVAGAVAGVRGVVADPEVVGRFLVTAERRPALAADLISTLVAAEISVRELTELRPDLERVFLDLTRRPEAAA</sequence>
<evidence type="ECO:0000256" key="4">
    <source>
        <dbReference type="ARBA" id="ARBA00022840"/>
    </source>
</evidence>
<keyword evidence="2" id="KW-0813">Transport</keyword>
<dbReference type="Pfam" id="PF00005">
    <property type="entry name" value="ABC_tran"/>
    <property type="match status" value="1"/>
</dbReference>
<keyword evidence="4 7" id="KW-0067">ATP-binding</keyword>
<dbReference type="Gene3D" id="3.40.50.300">
    <property type="entry name" value="P-loop containing nucleotide triphosphate hydrolases"/>
    <property type="match status" value="1"/>
</dbReference>
<evidence type="ECO:0000313" key="7">
    <source>
        <dbReference type="EMBL" id="SDF87636.1"/>
    </source>
</evidence>
<keyword evidence="3" id="KW-0547">Nucleotide-binding</keyword>
<dbReference type="InterPro" id="IPR027417">
    <property type="entry name" value="P-loop_NTPase"/>
</dbReference>
<evidence type="ECO:0000256" key="3">
    <source>
        <dbReference type="ARBA" id="ARBA00022741"/>
    </source>
</evidence>
<dbReference type="RefSeq" id="WP_092090394.1">
    <property type="nucleotide sequence ID" value="NZ_FMZW01000082.1"/>
</dbReference>
<evidence type="ECO:0000313" key="8">
    <source>
        <dbReference type="Proteomes" id="UP000199245"/>
    </source>
</evidence>
<reference evidence="7 8" key="1">
    <citation type="submission" date="2016-10" db="EMBL/GenBank/DDBJ databases">
        <authorList>
            <person name="de Groot N.N."/>
        </authorList>
    </citation>
    <scope>NUCLEOTIDE SEQUENCE [LARGE SCALE GENOMIC DNA]</scope>
    <source>
        <strain evidence="7 8">R5</strain>
    </source>
</reference>
<feature type="domain" description="ABC transporter" evidence="6">
    <location>
        <begin position="15"/>
        <end position="244"/>
    </location>
</feature>
<protein>
    <submittedName>
        <fullName evidence="7">ABC-2 type transport system ATP-binding protein</fullName>
    </submittedName>
</protein>
<dbReference type="PROSITE" id="PS50893">
    <property type="entry name" value="ABC_TRANSPORTER_2"/>
    <property type="match status" value="1"/>
</dbReference>
<evidence type="ECO:0000256" key="1">
    <source>
        <dbReference type="ARBA" id="ARBA00005417"/>
    </source>
</evidence>
<dbReference type="PANTHER" id="PTHR43335:SF4">
    <property type="entry name" value="ABC TRANSPORTER, ATP-BINDING PROTEIN"/>
    <property type="match status" value="1"/>
</dbReference>
<gene>
    <name evidence="7" type="ORF">SAMN05216337_10825</name>
</gene>
<proteinExistence type="inferred from homology"/>
<dbReference type="EMBL" id="FMZW01000082">
    <property type="protein sequence ID" value="SDF87636.1"/>
    <property type="molecule type" value="Genomic_DNA"/>
</dbReference>
<accession>A0A1G7PN77</accession>
<dbReference type="SMART" id="SM00382">
    <property type="entry name" value="AAA"/>
    <property type="match status" value="1"/>
</dbReference>
<organism evidence="7 8">
    <name type="scientific">Bradyrhizobium brasilense</name>
    <dbReference type="NCBI Taxonomy" id="1419277"/>
    <lineage>
        <taxon>Bacteria</taxon>
        <taxon>Pseudomonadati</taxon>
        <taxon>Pseudomonadota</taxon>
        <taxon>Alphaproteobacteria</taxon>
        <taxon>Hyphomicrobiales</taxon>
        <taxon>Nitrobacteraceae</taxon>
        <taxon>Bradyrhizobium</taxon>
    </lineage>
</organism>